<gene>
    <name evidence="13" type="primary">ND1</name>
</gene>
<keyword evidence="10" id="KW-0520">NAD</keyword>
<feature type="transmembrane region" description="Helical" evidence="12">
    <location>
        <begin position="142"/>
        <end position="160"/>
    </location>
</feature>
<evidence type="ECO:0000256" key="5">
    <source>
        <dbReference type="ARBA" id="ARBA00022448"/>
    </source>
</evidence>
<protein>
    <recommendedName>
        <fullName evidence="4 11">NADH-ubiquinone oxidoreductase chain 1</fullName>
        <ecNumber evidence="11">7.1.1.2</ecNumber>
    </recommendedName>
</protein>
<dbReference type="InterPro" id="IPR018086">
    <property type="entry name" value="NADH_UbQ_OxRdtase_su1_CS"/>
</dbReference>
<evidence type="ECO:0000256" key="9">
    <source>
        <dbReference type="ARBA" id="ARBA00023136"/>
    </source>
</evidence>
<dbReference type="GO" id="GO:0003954">
    <property type="term" value="F:NADH dehydrogenase activity"/>
    <property type="evidence" value="ECO:0007669"/>
    <property type="project" value="TreeGrafter"/>
</dbReference>
<dbReference type="PANTHER" id="PTHR11432">
    <property type="entry name" value="NADH DEHYDROGENASE SUBUNIT 1"/>
    <property type="match status" value="1"/>
</dbReference>
<dbReference type="EC" id="7.1.1.2" evidence="11"/>
<evidence type="ECO:0000256" key="7">
    <source>
        <dbReference type="ARBA" id="ARBA00022989"/>
    </source>
</evidence>
<dbReference type="GO" id="GO:0008137">
    <property type="term" value="F:NADH dehydrogenase (ubiquinone) activity"/>
    <property type="evidence" value="ECO:0007669"/>
    <property type="project" value="UniProtKB-EC"/>
</dbReference>
<evidence type="ECO:0000256" key="2">
    <source>
        <dbReference type="ARBA" id="ARBA00004225"/>
    </source>
</evidence>
<feature type="transmembrane region" description="Helical" evidence="12">
    <location>
        <begin position="250"/>
        <end position="267"/>
    </location>
</feature>
<evidence type="ECO:0000256" key="11">
    <source>
        <dbReference type="RuleBase" id="RU000473"/>
    </source>
</evidence>
<evidence type="ECO:0000256" key="8">
    <source>
        <dbReference type="ARBA" id="ARBA00023075"/>
    </source>
</evidence>
<dbReference type="GO" id="GO:0005743">
    <property type="term" value="C:mitochondrial inner membrane"/>
    <property type="evidence" value="ECO:0007669"/>
    <property type="project" value="UniProtKB-SubCell"/>
</dbReference>
<dbReference type="InterPro" id="IPR001694">
    <property type="entry name" value="NADH_UbQ_OxRdtase_su1/FPO"/>
</dbReference>
<comment type="similarity">
    <text evidence="3 10">Belongs to the complex I subunit 1 family.</text>
</comment>
<keyword evidence="5" id="KW-0813">Transport</keyword>
<geneLocation type="mitochondrion" evidence="13"/>
<comment type="function">
    <text evidence="1">Core subunit of the mitochondrial membrane respiratory chain NADH dehydrogenase (Complex I) that is believed to belong to the minimal assembly required for catalysis. Complex I functions in the transfer of electrons from NADH to the respiratory chain. The immediate electron acceptor for the enzyme is believed to be ubiquinone.</text>
</comment>
<reference evidence="13" key="1">
    <citation type="submission" date="2021-05" db="EMBL/GenBank/DDBJ databases">
        <title>Mitochondrial complete genome of Dimorphostylis asiatica.</title>
        <authorList>
            <person name="Park J."/>
        </authorList>
    </citation>
    <scope>NUCLEOTIDE SEQUENCE</scope>
</reference>
<feature type="transmembrane region" description="Helical" evidence="12">
    <location>
        <begin position="279"/>
        <end position="301"/>
    </location>
</feature>
<evidence type="ECO:0000256" key="1">
    <source>
        <dbReference type="ARBA" id="ARBA00003257"/>
    </source>
</evidence>
<evidence type="ECO:0000313" key="13">
    <source>
        <dbReference type="EMBL" id="QXX99488.1"/>
    </source>
</evidence>
<feature type="transmembrane region" description="Helical" evidence="12">
    <location>
        <begin position="5"/>
        <end position="22"/>
    </location>
</feature>
<evidence type="ECO:0000256" key="6">
    <source>
        <dbReference type="ARBA" id="ARBA00022692"/>
    </source>
</evidence>
<comment type="subcellular location">
    <subcellularLocation>
        <location evidence="10">Mitochondrion inner membrane</location>
        <topology evidence="10">Multi-pass membrane protein</topology>
    </subcellularLocation>
    <subcellularLocation>
        <location evidence="2">Mitochondrion membrane</location>
        <topology evidence="2">Multi-pass membrane protein</topology>
    </subcellularLocation>
</comment>
<feature type="transmembrane region" description="Helical" evidence="12">
    <location>
        <begin position="221"/>
        <end position="244"/>
    </location>
</feature>
<dbReference type="EMBL" id="MZ240751">
    <property type="protein sequence ID" value="QXX99488.1"/>
    <property type="molecule type" value="Genomic_DNA"/>
</dbReference>
<evidence type="ECO:0000256" key="3">
    <source>
        <dbReference type="ARBA" id="ARBA00010535"/>
    </source>
</evidence>
<organism evidence="13">
    <name type="scientific">Dimorphostylis asiatica</name>
    <dbReference type="NCBI Taxonomy" id="2840398"/>
    <lineage>
        <taxon>Eukaryota</taxon>
        <taxon>Metazoa</taxon>
        <taxon>Ecdysozoa</taxon>
        <taxon>Arthropoda</taxon>
        <taxon>Crustacea</taxon>
        <taxon>Multicrustacea</taxon>
        <taxon>Malacostraca</taxon>
        <taxon>Eumalacostraca</taxon>
        <taxon>Peracarida</taxon>
        <taxon>Cumacea</taxon>
        <taxon>Diastylidae</taxon>
        <taxon>Dimorphostylis</taxon>
    </lineage>
</organism>
<dbReference type="PROSITE" id="PS00668">
    <property type="entry name" value="COMPLEX1_ND1_2"/>
    <property type="match status" value="1"/>
</dbReference>
<keyword evidence="8 11" id="KW-0830">Ubiquinone</keyword>
<feature type="transmembrane region" description="Helical" evidence="12">
    <location>
        <begin position="71"/>
        <end position="94"/>
    </location>
</feature>
<evidence type="ECO:0000256" key="10">
    <source>
        <dbReference type="RuleBase" id="RU000471"/>
    </source>
</evidence>
<evidence type="ECO:0000256" key="12">
    <source>
        <dbReference type="SAM" id="Phobius"/>
    </source>
</evidence>
<evidence type="ECO:0000256" key="4">
    <source>
        <dbReference type="ARBA" id="ARBA00021009"/>
    </source>
</evidence>
<feature type="transmembrane region" description="Helical" evidence="12">
    <location>
        <begin position="100"/>
        <end position="121"/>
    </location>
</feature>
<proteinExistence type="inferred from homology"/>
<name>A0A8F8AIV7_9CRUS</name>
<dbReference type="Pfam" id="PF00146">
    <property type="entry name" value="NADHdh"/>
    <property type="match status" value="1"/>
</dbReference>
<comment type="catalytic activity">
    <reaction evidence="11">
        <text>a ubiquinone + NADH + 5 H(+)(in) = a ubiquinol + NAD(+) + 4 H(+)(out)</text>
        <dbReference type="Rhea" id="RHEA:29091"/>
        <dbReference type="Rhea" id="RHEA-COMP:9565"/>
        <dbReference type="Rhea" id="RHEA-COMP:9566"/>
        <dbReference type="ChEBI" id="CHEBI:15378"/>
        <dbReference type="ChEBI" id="CHEBI:16389"/>
        <dbReference type="ChEBI" id="CHEBI:17976"/>
        <dbReference type="ChEBI" id="CHEBI:57540"/>
        <dbReference type="ChEBI" id="CHEBI:57945"/>
        <dbReference type="EC" id="7.1.1.2"/>
    </reaction>
</comment>
<dbReference type="HAMAP" id="MF_01350">
    <property type="entry name" value="NDH1_NuoH"/>
    <property type="match status" value="1"/>
</dbReference>
<dbReference type="GO" id="GO:0009060">
    <property type="term" value="P:aerobic respiration"/>
    <property type="evidence" value="ECO:0007669"/>
    <property type="project" value="TreeGrafter"/>
</dbReference>
<keyword evidence="7 12" id="KW-1133">Transmembrane helix</keyword>
<sequence>MILVFLKLFVLMVMVMISTAFFTLTEHKVLGYCQLRKGPNKVGYYGIMQPFSDAMKLLLKDMSCFMVSNEVIFFIGPQLSLVVSLMVWMVFTSSYGVSSVYYSMIFLFGCFSLSVYSILGSGWSSNSKYSILGSLRGAAQSISYEVVLVLLVVSFIFFSGCFSMEYFTGFSLSMNILFYLPVFSTWMVVSMAETNRTPFDFSESESELVSGFNTEYGSGSFVLIFLAEYMSILFISSFTSFFFFGFMSSFFLFLSVSGFLAFFFVWVRSTLPRLRYDMLMMLVWKIYLPLVISLIMIYISLKFFI</sequence>
<keyword evidence="6 10" id="KW-0812">Transmembrane</keyword>
<keyword evidence="11 13" id="KW-0496">Mitochondrion</keyword>
<dbReference type="PANTHER" id="PTHR11432:SF3">
    <property type="entry name" value="NADH-UBIQUINONE OXIDOREDUCTASE CHAIN 1"/>
    <property type="match status" value="1"/>
</dbReference>
<accession>A0A8F8AIV7</accession>
<feature type="transmembrane region" description="Helical" evidence="12">
    <location>
        <begin position="166"/>
        <end position="189"/>
    </location>
</feature>
<keyword evidence="9 12" id="KW-0472">Membrane</keyword>
<dbReference type="AlphaFoldDB" id="A0A8F8AIV7"/>